<accession>A0A4Z0MIQ9</accession>
<dbReference type="Proteomes" id="UP000298284">
    <property type="component" value="Unassembled WGS sequence"/>
</dbReference>
<name>A0A4Z0MIQ9_9BACT</name>
<dbReference type="AlphaFoldDB" id="A0A4Z0MIQ9"/>
<proteinExistence type="predicted"/>
<evidence type="ECO:0000256" key="1">
    <source>
        <dbReference type="SAM" id="SignalP"/>
    </source>
</evidence>
<organism evidence="2 3">
    <name type="scientific">Hymenobacter wooponensis</name>
    <dbReference type="NCBI Taxonomy" id="1525360"/>
    <lineage>
        <taxon>Bacteria</taxon>
        <taxon>Pseudomonadati</taxon>
        <taxon>Bacteroidota</taxon>
        <taxon>Cytophagia</taxon>
        <taxon>Cytophagales</taxon>
        <taxon>Hymenobacteraceae</taxon>
        <taxon>Hymenobacter</taxon>
    </lineage>
</organism>
<dbReference type="PROSITE" id="PS51257">
    <property type="entry name" value="PROKAR_LIPOPROTEIN"/>
    <property type="match status" value="1"/>
</dbReference>
<protein>
    <submittedName>
        <fullName evidence="2">DUF4249 domain-containing protein</fullName>
    </submittedName>
</protein>
<dbReference type="InterPro" id="IPR025345">
    <property type="entry name" value="DUF4249"/>
</dbReference>
<dbReference type="EMBL" id="SRKZ01000004">
    <property type="protein sequence ID" value="TGD79406.1"/>
    <property type="molecule type" value="Genomic_DNA"/>
</dbReference>
<keyword evidence="1" id="KW-0732">Signal</keyword>
<gene>
    <name evidence="2" type="ORF">EU557_14330</name>
</gene>
<comment type="caution">
    <text evidence="2">The sequence shown here is derived from an EMBL/GenBank/DDBJ whole genome shotgun (WGS) entry which is preliminary data.</text>
</comment>
<evidence type="ECO:0000313" key="2">
    <source>
        <dbReference type="EMBL" id="TGD79406.1"/>
    </source>
</evidence>
<evidence type="ECO:0000313" key="3">
    <source>
        <dbReference type="Proteomes" id="UP000298284"/>
    </source>
</evidence>
<sequence length="377" mass="42801">MKYLLLLGMLFALGSCITPFEPEVTESQLSYLVVDGFINSQGISTIKLSQSVNLQSNATIPERKAIVYIEQETGPRYQLPETNAGTYVSDQLALNSAKSYRLYIKTGTGVEYVSDYTEVKTTPPIDSITWKATDRGLQLYVNSHDANTAARHYRWAYDETWQFTSAFESLMEYKQKDIVFRKDDIYHCWGTEKSTAIRIGNTVKLSQNIVSRYPLQLLLSNSVKLRYKYSILVKQYALTQQEYEYWEALGKNTENIGTLFDPLPSQVTGNVHCLSKPEILALGFVGVQSETVQRIFVARNELPRSWVAGNGYSYPACSVPDSVIDAQRDEAFKFGRYIPILPIYKGPTNELWGWVAGPLDCVDCRTRGTNVRPDFWK</sequence>
<keyword evidence="3" id="KW-1185">Reference proteome</keyword>
<dbReference type="RefSeq" id="WP_135531153.1">
    <property type="nucleotide sequence ID" value="NZ_SRKZ01000004.1"/>
</dbReference>
<feature type="signal peptide" evidence="1">
    <location>
        <begin position="1"/>
        <end position="17"/>
    </location>
</feature>
<reference evidence="2 3" key="1">
    <citation type="submission" date="2019-04" db="EMBL/GenBank/DDBJ databases">
        <authorList>
            <person name="Feng G."/>
            <person name="Zhang J."/>
            <person name="Zhu H."/>
        </authorList>
    </citation>
    <scope>NUCLEOTIDE SEQUENCE [LARGE SCALE GENOMIC DNA]</scope>
    <source>
        <strain evidence="2 3">JCM 19491</strain>
    </source>
</reference>
<dbReference type="OrthoDB" id="1062680at2"/>
<feature type="chain" id="PRO_5021191029" evidence="1">
    <location>
        <begin position="18"/>
        <end position="377"/>
    </location>
</feature>
<dbReference type="Pfam" id="PF14054">
    <property type="entry name" value="DUF4249"/>
    <property type="match status" value="1"/>
</dbReference>